<dbReference type="InterPro" id="IPR036291">
    <property type="entry name" value="NAD(P)-bd_dom_sf"/>
</dbReference>
<dbReference type="PANTHER" id="PTHR46157:SF4">
    <property type="entry name" value="K(+) EFFLUX ANTIPORTER 3, CHLOROPLASTIC"/>
    <property type="match status" value="1"/>
</dbReference>
<evidence type="ECO:0000256" key="6">
    <source>
        <dbReference type="ARBA" id="ARBA00022958"/>
    </source>
</evidence>
<dbReference type="PROSITE" id="PS51201">
    <property type="entry name" value="RCK_N"/>
    <property type="match status" value="1"/>
</dbReference>
<keyword evidence="2" id="KW-0813">Transport</keyword>
<dbReference type="GO" id="GO:1902600">
    <property type="term" value="P:proton transmembrane transport"/>
    <property type="evidence" value="ECO:0007669"/>
    <property type="project" value="InterPro"/>
</dbReference>
<feature type="transmembrane region" description="Helical" evidence="10">
    <location>
        <begin position="245"/>
        <end position="263"/>
    </location>
</feature>
<dbReference type="Pfam" id="PF00999">
    <property type="entry name" value="Na_H_Exchanger"/>
    <property type="match status" value="1"/>
</dbReference>
<feature type="transmembrane region" description="Helical" evidence="10">
    <location>
        <begin position="74"/>
        <end position="94"/>
    </location>
</feature>
<feature type="transmembrane region" description="Helical" evidence="10">
    <location>
        <begin position="283"/>
        <end position="301"/>
    </location>
</feature>
<keyword evidence="4" id="KW-0633">Potassium transport</keyword>
<feature type="transmembrane region" description="Helical" evidence="10">
    <location>
        <begin position="337"/>
        <end position="358"/>
    </location>
</feature>
<comment type="caution">
    <text evidence="12">The sequence shown here is derived from an EMBL/GenBank/DDBJ whole genome shotgun (WGS) entry which is preliminary data.</text>
</comment>
<proteinExistence type="predicted"/>
<evidence type="ECO:0000256" key="3">
    <source>
        <dbReference type="ARBA" id="ARBA00022449"/>
    </source>
</evidence>
<dbReference type="Pfam" id="PF02254">
    <property type="entry name" value="TrkA_N"/>
    <property type="match status" value="1"/>
</dbReference>
<keyword evidence="13" id="KW-1185">Reference proteome</keyword>
<feature type="transmembrane region" description="Helical" evidence="10">
    <location>
        <begin position="31"/>
        <end position="54"/>
    </location>
</feature>
<evidence type="ECO:0000256" key="1">
    <source>
        <dbReference type="ARBA" id="ARBA00004127"/>
    </source>
</evidence>
<accession>A0A7W9CUB4</accession>
<name>A0A7W9CUB4_9HYPH</name>
<feature type="transmembrane region" description="Helical" evidence="10">
    <location>
        <begin position="160"/>
        <end position="184"/>
    </location>
</feature>
<dbReference type="AlphaFoldDB" id="A0A7W9CUB4"/>
<dbReference type="GO" id="GO:0015297">
    <property type="term" value="F:antiporter activity"/>
    <property type="evidence" value="ECO:0007669"/>
    <property type="project" value="UniProtKB-KW"/>
</dbReference>
<keyword evidence="6" id="KW-0630">Potassium</keyword>
<dbReference type="RefSeq" id="WP_183852540.1">
    <property type="nucleotide sequence ID" value="NZ_JACHOO010000001.1"/>
</dbReference>
<dbReference type="InterPro" id="IPR003148">
    <property type="entry name" value="RCK_N"/>
</dbReference>
<dbReference type="PANTHER" id="PTHR46157">
    <property type="entry name" value="K(+) EFFLUX ANTIPORTER 3, CHLOROPLASTIC"/>
    <property type="match status" value="1"/>
</dbReference>
<evidence type="ECO:0000259" key="11">
    <source>
        <dbReference type="PROSITE" id="PS51201"/>
    </source>
</evidence>
<keyword evidence="9 10" id="KW-0472">Membrane</keyword>
<feature type="transmembrane region" description="Helical" evidence="10">
    <location>
        <begin position="6"/>
        <end position="24"/>
    </location>
</feature>
<dbReference type="Gene3D" id="3.40.50.720">
    <property type="entry name" value="NAD(P)-binding Rossmann-like Domain"/>
    <property type="match status" value="1"/>
</dbReference>
<evidence type="ECO:0000256" key="5">
    <source>
        <dbReference type="ARBA" id="ARBA00022692"/>
    </source>
</evidence>
<keyword evidence="5 10" id="KW-0812">Transmembrane</keyword>
<keyword evidence="3" id="KW-0050">Antiport</keyword>
<dbReference type="EMBL" id="JACHOO010000001">
    <property type="protein sequence ID" value="MBB5751671.1"/>
    <property type="molecule type" value="Genomic_DNA"/>
</dbReference>
<feature type="transmembrane region" description="Helical" evidence="10">
    <location>
        <begin position="106"/>
        <end position="123"/>
    </location>
</feature>
<sequence length="575" mass="59874">MLEGGGGKDLLIFLVTAGIVAPLFSRLRFGVVLGFLLAGMVLGPGGLGSLAPLFPPLHYVTIGSTHSLEALGDLGVIVLLFTIGLDLSFSRVVAMRSIVLRAGGTEVVLAAAAVAAASLAFGLPAEVSIVLGMALALSSTAIVVQTLVEGRRLATETGRTTLGILLLQDLAVVPFVIVVGILGASDRDPTLLVAQGLALAVLVVGLLVVVGRYVMRPLMGFAAATGNRTLTLALALLLLVGTAELTDLVGLSDALGAFLAGLLLAETQYRHQLEVDIEPFKDLLLGVFFLWVGVTIDLTFVLRAFPLVLGCVLAMLALKMVVAWISCRVAIRAAPAVAVEAAFLLAGAGEFAFVLLTLARRDGVIDASLAQLATATAALSMIATPLVAPLGRRLAERLEARRAADRHAPADGGEAFADHVLIGGFGRFGAAVAAILDAEEVPWVALDRDAGRVERARAAGRPVYFGDASQGEMLARLGAARARAFVVTPDQPEAAERMVRAIAAVRPDAVIHARARDRDHALRLAAGGASDVVQEALESSFRIAGHLLEEIGFPEDAVERRIGEARRAAEETAIS</sequence>
<keyword evidence="7 10" id="KW-1133">Transmembrane helix</keyword>
<dbReference type="GO" id="GO:0016020">
    <property type="term" value="C:membrane"/>
    <property type="evidence" value="ECO:0007669"/>
    <property type="project" value="InterPro"/>
</dbReference>
<dbReference type="Gene3D" id="1.20.1530.20">
    <property type="match status" value="1"/>
</dbReference>
<dbReference type="Proteomes" id="UP000523821">
    <property type="component" value="Unassembled WGS sequence"/>
</dbReference>
<dbReference type="SUPFAM" id="SSF51735">
    <property type="entry name" value="NAD(P)-binding Rossmann-fold domains"/>
    <property type="match status" value="1"/>
</dbReference>
<feature type="transmembrane region" description="Helical" evidence="10">
    <location>
        <begin position="370"/>
        <end position="391"/>
    </location>
</feature>
<evidence type="ECO:0000256" key="10">
    <source>
        <dbReference type="SAM" id="Phobius"/>
    </source>
</evidence>
<feature type="transmembrane region" description="Helical" evidence="10">
    <location>
        <begin position="307"/>
        <end position="325"/>
    </location>
</feature>
<feature type="transmembrane region" description="Helical" evidence="10">
    <location>
        <begin position="218"/>
        <end position="239"/>
    </location>
</feature>
<feature type="transmembrane region" description="Helical" evidence="10">
    <location>
        <begin position="129"/>
        <end position="148"/>
    </location>
</feature>
<feature type="transmembrane region" description="Helical" evidence="10">
    <location>
        <begin position="190"/>
        <end position="211"/>
    </location>
</feature>
<dbReference type="InterPro" id="IPR006153">
    <property type="entry name" value="Cation/H_exchanger_TM"/>
</dbReference>
<organism evidence="12 13">
    <name type="scientific">Prosthecomicrobium pneumaticum</name>
    <dbReference type="NCBI Taxonomy" id="81895"/>
    <lineage>
        <taxon>Bacteria</taxon>
        <taxon>Pseudomonadati</taxon>
        <taxon>Pseudomonadota</taxon>
        <taxon>Alphaproteobacteria</taxon>
        <taxon>Hyphomicrobiales</taxon>
        <taxon>Kaistiaceae</taxon>
        <taxon>Prosthecomicrobium</taxon>
    </lineage>
</organism>
<dbReference type="GO" id="GO:0012505">
    <property type="term" value="C:endomembrane system"/>
    <property type="evidence" value="ECO:0007669"/>
    <property type="project" value="UniProtKB-SubCell"/>
</dbReference>
<dbReference type="InterPro" id="IPR038770">
    <property type="entry name" value="Na+/solute_symporter_sf"/>
</dbReference>
<comment type="subcellular location">
    <subcellularLocation>
        <location evidence="1">Endomembrane system</location>
        <topology evidence="1">Multi-pass membrane protein</topology>
    </subcellularLocation>
</comment>
<reference evidence="12 13" key="1">
    <citation type="submission" date="2020-08" db="EMBL/GenBank/DDBJ databases">
        <title>Genomic Encyclopedia of Type Strains, Phase IV (KMG-IV): sequencing the most valuable type-strain genomes for metagenomic binning, comparative biology and taxonomic classification.</title>
        <authorList>
            <person name="Goeker M."/>
        </authorList>
    </citation>
    <scope>NUCLEOTIDE SEQUENCE [LARGE SCALE GENOMIC DNA]</scope>
    <source>
        <strain evidence="12 13">DSM 16268</strain>
    </source>
</reference>
<evidence type="ECO:0000256" key="2">
    <source>
        <dbReference type="ARBA" id="ARBA00022448"/>
    </source>
</evidence>
<evidence type="ECO:0000313" key="13">
    <source>
        <dbReference type="Proteomes" id="UP000523821"/>
    </source>
</evidence>
<evidence type="ECO:0000313" key="12">
    <source>
        <dbReference type="EMBL" id="MBB5751671.1"/>
    </source>
</evidence>
<gene>
    <name evidence="12" type="ORF">GGQ63_000714</name>
</gene>
<evidence type="ECO:0000256" key="4">
    <source>
        <dbReference type="ARBA" id="ARBA00022538"/>
    </source>
</evidence>
<protein>
    <submittedName>
        <fullName evidence="12">CPA2 family monovalent cation:H+ antiporter-2</fullName>
    </submittedName>
</protein>
<keyword evidence="8" id="KW-0406">Ion transport</keyword>
<evidence type="ECO:0000256" key="8">
    <source>
        <dbReference type="ARBA" id="ARBA00023065"/>
    </source>
</evidence>
<dbReference type="GO" id="GO:0006813">
    <property type="term" value="P:potassium ion transport"/>
    <property type="evidence" value="ECO:0007669"/>
    <property type="project" value="UniProtKB-KW"/>
</dbReference>
<evidence type="ECO:0000256" key="9">
    <source>
        <dbReference type="ARBA" id="ARBA00023136"/>
    </source>
</evidence>
<dbReference type="FunFam" id="3.40.50.720:FF:000036">
    <property type="entry name" value="Glutathione-regulated potassium-efflux system protein KefB"/>
    <property type="match status" value="1"/>
</dbReference>
<feature type="domain" description="RCK N-terminal" evidence="11">
    <location>
        <begin position="417"/>
        <end position="534"/>
    </location>
</feature>
<evidence type="ECO:0000256" key="7">
    <source>
        <dbReference type="ARBA" id="ARBA00022989"/>
    </source>
</evidence>